<dbReference type="SMART" id="SM01118">
    <property type="entry name" value="CYTH"/>
    <property type="match status" value="1"/>
</dbReference>
<reference evidence="3 4" key="1">
    <citation type="submission" date="2019-03" db="EMBL/GenBank/DDBJ databases">
        <authorList>
            <person name="Kim M.K.M."/>
        </authorList>
    </citation>
    <scope>NUCLEOTIDE SEQUENCE [LARGE SCALE GENOMIC DNA]</scope>
    <source>
        <strain evidence="3 4">17J68-12</strain>
    </source>
</reference>
<evidence type="ECO:0000256" key="1">
    <source>
        <dbReference type="PIRSR" id="PIRSR016487-1"/>
    </source>
</evidence>
<comment type="caution">
    <text evidence="3">The sequence shown here is derived from an EMBL/GenBank/DDBJ whole genome shotgun (WGS) entry which is preliminary data.</text>
</comment>
<dbReference type="PIRSF" id="PIRSF016487">
    <property type="entry name" value="CYTH_UCP016487"/>
    <property type="match status" value="1"/>
</dbReference>
<dbReference type="OrthoDB" id="9805588at2"/>
<gene>
    <name evidence="3" type="ORF">EPD60_02430</name>
</gene>
<dbReference type="Gene3D" id="2.40.320.10">
    <property type="entry name" value="Hypothetical Protein Pfu-838710-001"/>
    <property type="match status" value="1"/>
</dbReference>
<dbReference type="InterPro" id="IPR012042">
    <property type="entry name" value="NeuTTM/CthTTM-like"/>
</dbReference>
<dbReference type="InterPro" id="IPR033469">
    <property type="entry name" value="CYTH-like_dom_sf"/>
</dbReference>
<dbReference type="PANTHER" id="PTHR40114:SF1">
    <property type="entry name" value="SLR0698 PROTEIN"/>
    <property type="match status" value="1"/>
</dbReference>
<dbReference type="CDD" id="cd07891">
    <property type="entry name" value="CYTH-like_CthTTM-like_1"/>
    <property type="match status" value="1"/>
</dbReference>
<dbReference type="PANTHER" id="PTHR40114">
    <property type="entry name" value="SLR0698 PROTEIN"/>
    <property type="match status" value="1"/>
</dbReference>
<feature type="domain" description="CYTH" evidence="2">
    <location>
        <begin position="2"/>
        <end position="149"/>
    </location>
</feature>
<feature type="active site" description="Proton acceptor" evidence="1">
    <location>
        <position position="31"/>
    </location>
</feature>
<evidence type="ECO:0000259" key="2">
    <source>
        <dbReference type="PROSITE" id="PS51707"/>
    </source>
</evidence>
<dbReference type="AlphaFoldDB" id="A0A4R1BNZ7"/>
<dbReference type="Pfam" id="PF01928">
    <property type="entry name" value="CYTH"/>
    <property type="match status" value="1"/>
</dbReference>
<organism evidence="3 4">
    <name type="scientific">Flaviaesturariibacter flavus</name>
    <dbReference type="NCBI Taxonomy" id="2502780"/>
    <lineage>
        <taxon>Bacteria</taxon>
        <taxon>Pseudomonadati</taxon>
        <taxon>Bacteroidota</taxon>
        <taxon>Chitinophagia</taxon>
        <taxon>Chitinophagales</taxon>
        <taxon>Chitinophagaceae</taxon>
        <taxon>Flaviaestuariibacter</taxon>
    </lineage>
</organism>
<name>A0A4R1BNZ7_9BACT</name>
<dbReference type="EMBL" id="SJZI01000002">
    <property type="protein sequence ID" value="TCJ19294.1"/>
    <property type="molecule type" value="Genomic_DNA"/>
</dbReference>
<dbReference type="PROSITE" id="PS51707">
    <property type="entry name" value="CYTH"/>
    <property type="match status" value="1"/>
</dbReference>
<dbReference type="InterPro" id="IPR023577">
    <property type="entry name" value="CYTH_domain"/>
</dbReference>
<proteinExistence type="predicted"/>
<dbReference type="RefSeq" id="WP_131446481.1">
    <property type="nucleotide sequence ID" value="NZ_SJZI01000002.1"/>
</dbReference>
<keyword evidence="4" id="KW-1185">Reference proteome</keyword>
<dbReference type="SUPFAM" id="SSF55154">
    <property type="entry name" value="CYTH-like phosphatases"/>
    <property type="match status" value="1"/>
</dbReference>
<sequence>MAMEIERKFLVKKDVWENWEKEPPHYLRQGYLFKDLVKTARVRVSDDTGYMTVKGKTIGISRAEYEFEIPKQDAEDLLSAFCDTVVTKQRYIVPFEGKIWEVDVFLEQNEGLLVAEIELTEETETFTLPPFIDVEVTGDKKYYNSQLAVKPYKEW</sequence>
<evidence type="ECO:0000313" key="4">
    <source>
        <dbReference type="Proteomes" id="UP000295334"/>
    </source>
</evidence>
<dbReference type="Proteomes" id="UP000295334">
    <property type="component" value="Unassembled WGS sequence"/>
</dbReference>
<accession>A0A4R1BNZ7</accession>
<protein>
    <submittedName>
        <fullName evidence="3">CYTH domain-containing protein</fullName>
    </submittedName>
</protein>
<evidence type="ECO:0000313" key="3">
    <source>
        <dbReference type="EMBL" id="TCJ19294.1"/>
    </source>
</evidence>